<dbReference type="RefSeq" id="WP_186879020.1">
    <property type="nucleotide sequence ID" value="NZ_JACOPN010000008.1"/>
</dbReference>
<dbReference type="AlphaFoldDB" id="A0A8J6J517"/>
<proteinExistence type="predicted"/>
<organism evidence="1 2">
    <name type="scientific">Flintibacter faecis</name>
    <dbReference type="NCBI Taxonomy" id="2763047"/>
    <lineage>
        <taxon>Bacteria</taxon>
        <taxon>Bacillati</taxon>
        <taxon>Bacillota</taxon>
        <taxon>Clostridia</taxon>
        <taxon>Eubacteriales</taxon>
        <taxon>Flintibacter</taxon>
    </lineage>
</organism>
<reference evidence="1" key="1">
    <citation type="submission" date="2020-08" db="EMBL/GenBank/DDBJ databases">
        <title>Genome public.</title>
        <authorList>
            <person name="Liu C."/>
            <person name="Sun Q."/>
        </authorList>
    </citation>
    <scope>NUCLEOTIDE SEQUENCE</scope>
    <source>
        <strain evidence="1">BX5</strain>
    </source>
</reference>
<name>A0A8J6J517_9FIRM</name>
<evidence type="ECO:0000313" key="2">
    <source>
        <dbReference type="Proteomes" id="UP000602260"/>
    </source>
</evidence>
<dbReference type="EMBL" id="JACOPN010000008">
    <property type="protein sequence ID" value="MBC5717849.1"/>
    <property type="molecule type" value="Genomic_DNA"/>
</dbReference>
<gene>
    <name evidence="1" type="ORF">H8S55_11055</name>
</gene>
<comment type="caution">
    <text evidence="1">The sequence shown here is derived from an EMBL/GenBank/DDBJ whole genome shotgun (WGS) entry which is preliminary data.</text>
</comment>
<keyword evidence="2" id="KW-1185">Reference proteome</keyword>
<sequence length="197" mass="22738">MNAYQILDALVQHENGLLRTADAASAHISRTTFAQYVRLRGMERVGNGIYLSPDAWKDGMRLLQLRCPQVIFSHDTALFLHGLTDREPLAYTVTVKTGYNPHRLHGDGITVYTIKKEFYDLGLSQAETPFGNTVAVYDPERTICDVIRSRNRMEMQTIRDALRQYTARKHKDLRRLMRYAQALHIETVLRNYLEVLL</sequence>
<evidence type="ECO:0000313" key="1">
    <source>
        <dbReference type="EMBL" id="MBC5717849.1"/>
    </source>
</evidence>
<accession>A0A8J6J517</accession>
<protein>
    <submittedName>
        <fullName evidence="1">Type IV toxin-antitoxin system AbiEi family antitoxin domain-containing protein</fullName>
    </submittedName>
</protein>
<dbReference type="Proteomes" id="UP000602260">
    <property type="component" value="Unassembled WGS sequence"/>
</dbReference>